<keyword evidence="1" id="KW-1185">Reference proteome</keyword>
<dbReference type="RefSeq" id="XP_016708678.2">
    <property type="nucleotide sequence ID" value="XM_016853189.2"/>
</dbReference>
<dbReference type="KEGG" id="ghi:107922989"/>
<dbReference type="PaxDb" id="3635-A0A1U8L5M8"/>
<proteinExistence type="predicted"/>
<dbReference type="SUPFAM" id="SSF117281">
    <property type="entry name" value="Kelch motif"/>
    <property type="match status" value="1"/>
</dbReference>
<accession>A0A1U8L5M8</accession>
<name>A0A1U8L5M8_GOSHI</name>
<reference evidence="1" key="1">
    <citation type="journal article" date="2020" name="Nat. Genet.">
        <title>Genomic diversifications of five Gossypium allopolyploid species and their impact on cotton improvement.</title>
        <authorList>
            <person name="Chen Z.J."/>
            <person name="Sreedasyam A."/>
            <person name="Ando A."/>
            <person name="Song Q."/>
            <person name="De Santiago L.M."/>
            <person name="Hulse-Kemp A.M."/>
            <person name="Ding M."/>
            <person name="Ye W."/>
            <person name="Kirkbride R.C."/>
            <person name="Jenkins J."/>
            <person name="Plott C."/>
            <person name="Lovell J."/>
            <person name="Lin Y.M."/>
            <person name="Vaughn R."/>
            <person name="Liu B."/>
            <person name="Simpson S."/>
            <person name="Scheffler B.E."/>
            <person name="Wen L."/>
            <person name="Saski C.A."/>
            <person name="Grover C.E."/>
            <person name="Hu G."/>
            <person name="Conover J.L."/>
            <person name="Carlson J.W."/>
            <person name="Shu S."/>
            <person name="Boston L.B."/>
            <person name="Williams M."/>
            <person name="Peterson D.G."/>
            <person name="McGee K."/>
            <person name="Jones D.C."/>
            <person name="Wendel J.F."/>
            <person name="Stelly D.M."/>
            <person name="Grimwood J."/>
            <person name="Schmutz J."/>
        </authorList>
    </citation>
    <scope>NUCLEOTIDE SEQUENCE [LARGE SCALE GENOMIC DNA]</scope>
    <source>
        <strain evidence="1">cv. TM-1</strain>
    </source>
</reference>
<organism evidence="1 2">
    <name type="scientific">Gossypium hirsutum</name>
    <name type="common">Upland cotton</name>
    <name type="synonym">Gossypium mexicanum</name>
    <dbReference type="NCBI Taxonomy" id="3635"/>
    <lineage>
        <taxon>Eukaryota</taxon>
        <taxon>Viridiplantae</taxon>
        <taxon>Streptophyta</taxon>
        <taxon>Embryophyta</taxon>
        <taxon>Tracheophyta</taxon>
        <taxon>Spermatophyta</taxon>
        <taxon>Magnoliopsida</taxon>
        <taxon>eudicotyledons</taxon>
        <taxon>Gunneridae</taxon>
        <taxon>Pentapetalae</taxon>
        <taxon>rosids</taxon>
        <taxon>malvids</taxon>
        <taxon>Malvales</taxon>
        <taxon>Malvaceae</taxon>
        <taxon>Malvoideae</taxon>
        <taxon>Gossypium</taxon>
    </lineage>
</organism>
<protein>
    <submittedName>
        <fullName evidence="2">F-box/kelch-repeat protein SKIP25</fullName>
    </submittedName>
</protein>
<reference evidence="2" key="2">
    <citation type="submission" date="2025-08" db="UniProtKB">
        <authorList>
            <consortium name="RefSeq"/>
        </authorList>
    </citation>
    <scope>IDENTIFICATION</scope>
</reference>
<sequence length="397" mass="44723">MSNNNKTPPILSSQICTQLLPLAFKLYHSYMGKSLNPSKRQKLIAHYDHRHLQEQPLIPGLPDHVAELCLSRVHPSLLYSVCRSWRRLIYCPFFPPFRSFYALFFSSSDNEIQLLSFDPMSSRWETVPPPPNPLRLLVHHPSFLCRNLPVQSISVSGNLVLLAGTAPNFNPAISRPLIFSPLSCSWSLGPPMATPRRWCAAGASGPTVYVASGIGSNFSTDVARSLEKWDLWEEDEMDDFRWKKMRQLKDGRFSTDAIHAVGWRQKLCMVNVAKQGTLYDVTNDIWEQMPEGMVGGWRGPVAAMDEEVLYAVDEDKGLLTRYNQDSDNWEVIMEVENLRGACQMAAAGGRLCVICGDGEILVIDVVAAPPKFWTVQRPAELEPLAVHILPRLSRLDF</sequence>
<dbReference type="GeneID" id="107922989"/>
<dbReference type="Proteomes" id="UP000818029">
    <property type="component" value="Chromosome A11"/>
</dbReference>
<dbReference type="InterPro" id="IPR015915">
    <property type="entry name" value="Kelch-typ_b-propeller"/>
</dbReference>
<evidence type="ECO:0000313" key="2">
    <source>
        <dbReference type="RefSeq" id="XP_016708678.2"/>
    </source>
</evidence>
<dbReference type="AlphaFoldDB" id="A0A1U8L5M8"/>
<dbReference type="STRING" id="3635.A0A1U8L5M8"/>
<dbReference type="PANTHER" id="PTHR47590:SF1">
    <property type="entry name" value="F-BOX_KELCH-REPEAT PROTEIN SKIP25"/>
    <property type="match status" value="1"/>
</dbReference>
<evidence type="ECO:0000313" key="1">
    <source>
        <dbReference type="Proteomes" id="UP000818029"/>
    </source>
</evidence>
<gene>
    <name evidence="2" type="primary">LOC107922989</name>
</gene>
<dbReference type="Gene3D" id="2.120.10.80">
    <property type="entry name" value="Kelch-type beta propeller"/>
    <property type="match status" value="1"/>
</dbReference>
<dbReference type="PANTHER" id="PTHR47590">
    <property type="entry name" value="F-BOX/KELCH-REPEAT PROTEIN SKIP25"/>
    <property type="match status" value="1"/>
</dbReference>